<comment type="caution">
    <text evidence="2">The sequence shown here is derived from an EMBL/GenBank/DDBJ whole genome shotgun (WGS) entry which is preliminary data.</text>
</comment>
<dbReference type="Proteomes" id="UP001201985">
    <property type="component" value="Unassembled WGS sequence"/>
</dbReference>
<dbReference type="InterPro" id="IPR050445">
    <property type="entry name" value="Bact_polysacc_biosynth/exp"/>
</dbReference>
<gene>
    <name evidence="2" type="ORF">MON41_23780</name>
</gene>
<keyword evidence="1" id="KW-1133">Transmembrane helix</keyword>
<name>A0ABS9WBI6_9PROT</name>
<keyword evidence="3" id="KW-1185">Reference proteome</keyword>
<evidence type="ECO:0008006" key="4">
    <source>
        <dbReference type="Google" id="ProtNLM"/>
    </source>
</evidence>
<dbReference type="PANTHER" id="PTHR32309">
    <property type="entry name" value="TYROSINE-PROTEIN KINASE"/>
    <property type="match status" value="1"/>
</dbReference>
<feature type="transmembrane region" description="Helical" evidence="1">
    <location>
        <begin position="13"/>
        <end position="33"/>
    </location>
</feature>
<proteinExistence type="predicted"/>
<evidence type="ECO:0000313" key="2">
    <source>
        <dbReference type="EMBL" id="MCI0756661.1"/>
    </source>
</evidence>
<dbReference type="RefSeq" id="WP_120007151.1">
    <property type="nucleotide sequence ID" value="NZ_JALBUU010000125.1"/>
</dbReference>
<evidence type="ECO:0000313" key="3">
    <source>
        <dbReference type="Proteomes" id="UP001201985"/>
    </source>
</evidence>
<organism evidence="2 3">
    <name type="scientific">Teichococcus vastitatis</name>
    <dbReference type="NCBI Taxonomy" id="2307076"/>
    <lineage>
        <taxon>Bacteria</taxon>
        <taxon>Pseudomonadati</taxon>
        <taxon>Pseudomonadota</taxon>
        <taxon>Alphaproteobacteria</taxon>
        <taxon>Acetobacterales</taxon>
        <taxon>Roseomonadaceae</taxon>
        <taxon>Roseomonas</taxon>
    </lineage>
</organism>
<protein>
    <recommendedName>
        <fullName evidence="4">Chain length determinant protein</fullName>
    </recommendedName>
</protein>
<reference evidence="2 3" key="1">
    <citation type="submission" date="2022-03" db="EMBL/GenBank/DDBJ databases">
        <title>Complete genome analysis of Roseomonas KG 17.1 : a prolific producer of plant growth promoters.</title>
        <authorList>
            <person name="Saadouli I."/>
            <person name="Najjari A."/>
            <person name="Mosbah A."/>
            <person name="Ouzari H.I."/>
        </authorList>
    </citation>
    <scope>NUCLEOTIDE SEQUENCE [LARGE SCALE GENOMIC DNA]</scope>
    <source>
        <strain evidence="2 3">KG17-1</strain>
    </source>
</reference>
<dbReference type="PANTHER" id="PTHR32309:SF31">
    <property type="entry name" value="CAPSULAR EXOPOLYSACCHARIDE FAMILY"/>
    <property type="match status" value="1"/>
</dbReference>
<sequence>MPLHHLLRGVLRLWRWLLPALLLMLGLGGAVILNWPRAYLAEAVVAPAETTGVAVSTLISANGLTPGSLLDTRPGGNFAVYLSALRSPEAAAMLARDTAILADLAAQGEAGLLAPLKQLLGLGRAPDGDDVERWLDRNLAVTQSLASVTWTLELAHPRREAALDALVRLHGFAEARVRQDLMAVAQRRIAALEGRLGQERDIYVRTPLFELLAQHQRIALVLRADEAVAARMVSGPGAPLRPSLPNRPLLLALLLVAAPLACLFLAACWVLLRGSQPPRRAGA</sequence>
<accession>A0ABS9WBI6</accession>
<dbReference type="EMBL" id="JALBUU010000125">
    <property type="protein sequence ID" value="MCI0756661.1"/>
    <property type="molecule type" value="Genomic_DNA"/>
</dbReference>
<keyword evidence="1" id="KW-0812">Transmembrane</keyword>
<evidence type="ECO:0000256" key="1">
    <source>
        <dbReference type="SAM" id="Phobius"/>
    </source>
</evidence>
<keyword evidence="1" id="KW-0472">Membrane</keyword>
<feature type="transmembrane region" description="Helical" evidence="1">
    <location>
        <begin position="249"/>
        <end position="272"/>
    </location>
</feature>